<evidence type="ECO:0000313" key="2">
    <source>
        <dbReference type="Proteomes" id="UP000654345"/>
    </source>
</evidence>
<accession>A0ABQ3UWR6</accession>
<sequence length="392" mass="43785">MIANPCIEIQTSEEPRPAVPPWFGEVTIIVQYLVTKRLLDAFAQKVRLIRGRFGRYEPIDFLALLLGYAISGERTLEAFFGRLAPFGSAFMALFGRRYCPHRASLSRFLAAVDRPCLEAFRTLFQQSFTDGWTGDSIGGIFDRQGHRFIVFDVDATRQAARQRALPTAPELPSPRRRLDGVCAPGYMGRKRGEIVRTRTTALQMHTRQWVGTYSGKGNGNYRGELASALQAVMTYLEQFTLPPELALIRLDGQYGDAAVIAQIMRTGAHLVTRGKGYQLLERPQILQVLVHPPTASVTRKNTGEVVEVFEGGWLALGEGLPSARIIVTRYLAPSPDCTVKVGKRVGEWIYELFITTLAVESFLVQDVVELYHGRGAFETIFAEEDLEGDPDR</sequence>
<gene>
    <name evidence="1" type="ORF">KSB_55830</name>
</gene>
<name>A0ABQ3UWR6_9CHLR</name>
<evidence type="ECO:0000313" key="1">
    <source>
        <dbReference type="EMBL" id="GHO57108.1"/>
    </source>
</evidence>
<evidence type="ECO:0008006" key="3">
    <source>
        <dbReference type="Google" id="ProtNLM"/>
    </source>
</evidence>
<protein>
    <recommendedName>
        <fullName evidence="3">Transposase DDE domain-containing protein</fullName>
    </recommendedName>
</protein>
<keyword evidence="2" id="KW-1185">Reference proteome</keyword>
<dbReference type="EMBL" id="BNJG01000002">
    <property type="protein sequence ID" value="GHO57108.1"/>
    <property type="molecule type" value="Genomic_DNA"/>
</dbReference>
<reference evidence="1 2" key="1">
    <citation type="journal article" date="2021" name="Int. J. Syst. Evol. Microbiol.">
        <title>Reticulibacter mediterranei gen. nov., sp. nov., within the new family Reticulibacteraceae fam. nov., and Ktedonospora formicarum gen. nov., sp. nov., Ktedonobacter robiniae sp. nov., Dictyobacter formicarum sp. nov. and Dictyobacter arantiisoli sp. nov., belonging to the class Ktedonobacteria.</title>
        <authorList>
            <person name="Yabe S."/>
            <person name="Zheng Y."/>
            <person name="Wang C.M."/>
            <person name="Sakai Y."/>
            <person name="Abe K."/>
            <person name="Yokota A."/>
            <person name="Donadio S."/>
            <person name="Cavaletti L."/>
            <person name="Monciardini P."/>
        </authorList>
    </citation>
    <scope>NUCLEOTIDE SEQUENCE [LARGE SCALE GENOMIC DNA]</scope>
    <source>
        <strain evidence="1 2">SOSP1-30</strain>
    </source>
</reference>
<proteinExistence type="predicted"/>
<organism evidence="1 2">
    <name type="scientific">Ktedonobacter robiniae</name>
    <dbReference type="NCBI Taxonomy" id="2778365"/>
    <lineage>
        <taxon>Bacteria</taxon>
        <taxon>Bacillati</taxon>
        <taxon>Chloroflexota</taxon>
        <taxon>Ktedonobacteria</taxon>
        <taxon>Ktedonobacterales</taxon>
        <taxon>Ktedonobacteraceae</taxon>
        <taxon>Ktedonobacter</taxon>
    </lineage>
</organism>
<dbReference type="Proteomes" id="UP000654345">
    <property type="component" value="Unassembled WGS sequence"/>
</dbReference>
<comment type="caution">
    <text evidence="1">The sequence shown here is derived from an EMBL/GenBank/DDBJ whole genome shotgun (WGS) entry which is preliminary data.</text>
</comment>
<dbReference type="RefSeq" id="WP_236038428.1">
    <property type="nucleotide sequence ID" value="NZ_BNJG01000002.1"/>
</dbReference>